<feature type="compositionally biased region" description="Polar residues" evidence="1">
    <location>
        <begin position="146"/>
        <end position="161"/>
    </location>
</feature>
<protein>
    <submittedName>
        <fullName evidence="2">Uncharacterized protein</fullName>
    </submittedName>
</protein>
<feature type="compositionally biased region" description="Basic residues" evidence="1">
    <location>
        <begin position="162"/>
        <end position="184"/>
    </location>
</feature>
<organism evidence="2 3">
    <name type="scientific">Rhipicephalus microplus</name>
    <name type="common">Cattle tick</name>
    <name type="synonym">Boophilus microplus</name>
    <dbReference type="NCBI Taxonomy" id="6941"/>
    <lineage>
        <taxon>Eukaryota</taxon>
        <taxon>Metazoa</taxon>
        <taxon>Ecdysozoa</taxon>
        <taxon>Arthropoda</taxon>
        <taxon>Chelicerata</taxon>
        <taxon>Arachnida</taxon>
        <taxon>Acari</taxon>
        <taxon>Parasitiformes</taxon>
        <taxon>Ixodida</taxon>
        <taxon>Ixodoidea</taxon>
        <taxon>Ixodidae</taxon>
        <taxon>Rhipicephalinae</taxon>
        <taxon>Rhipicephalus</taxon>
        <taxon>Boophilus</taxon>
    </lineage>
</organism>
<gene>
    <name evidence="2" type="ORF">HPB51_015666</name>
</gene>
<comment type="caution">
    <text evidence="2">The sequence shown here is derived from an EMBL/GenBank/DDBJ whole genome shotgun (WGS) entry which is preliminary data.</text>
</comment>
<dbReference type="EMBL" id="JABSTU010000011">
    <property type="protein sequence ID" value="KAH8009343.1"/>
    <property type="molecule type" value="Genomic_DNA"/>
</dbReference>
<dbReference type="Proteomes" id="UP000821866">
    <property type="component" value="Chromosome 9"/>
</dbReference>
<proteinExistence type="predicted"/>
<reference evidence="2" key="2">
    <citation type="submission" date="2021-09" db="EMBL/GenBank/DDBJ databases">
        <authorList>
            <person name="Jia N."/>
            <person name="Wang J."/>
            <person name="Shi W."/>
            <person name="Du L."/>
            <person name="Sun Y."/>
            <person name="Zhan W."/>
            <person name="Jiang J."/>
            <person name="Wang Q."/>
            <person name="Zhang B."/>
            <person name="Ji P."/>
            <person name="Sakyi L.B."/>
            <person name="Cui X."/>
            <person name="Yuan T."/>
            <person name="Jiang B."/>
            <person name="Yang W."/>
            <person name="Lam T.T.-Y."/>
            <person name="Chang Q."/>
            <person name="Ding S."/>
            <person name="Wang X."/>
            <person name="Zhu J."/>
            <person name="Ruan X."/>
            <person name="Zhao L."/>
            <person name="Wei J."/>
            <person name="Que T."/>
            <person name="Du C."/>
            <person name="Cheng J."/>
            <person name="Dai P."/>
            <person name="Han X."/>
            <person name="Huang E."/>
            <person name="Gao Y."/>
            <person name="Liu J."/>
            <person name="Shao H."/>
            <person name="Ye R."/>
            <person name="Li L."/>
            <person name="Wei W."/>
            <person name="Wang X."/>
            <person name="Wang C."/>
            <person name="Huo Q."/>
            <person name="Li W."/>
            <person name="Guo W."/>
            <person name="Chen H."/>
            <person name="Chen S."/>
            <person name="Zhou L."/>
            <person name="Zhou L."/>
            <person name="Ni X."/>
            <person name="Tian J."/>
            <person name="Zhou Y."/>
            <person name="Sheng Y."/>
            <person name="Liu T."/>
            <person name="Pan Y."/>
            <person name="Xia L."/>
            <person name="Li J."/>
            <person name="Zhao F."/>
            <person name="Cao W."/>
        </authorList>
    </citation>
    <scope>NUCLEOTIDE SEQUENCE</scope>
    <source>
        <strain evidence="2">Rmic-2018</strain>
        <tissue evidence="2">Larvae</tissue>
    </source>
</reference>
<feature type="region of interest" description="Disordered" evidence="1">
    <location>
        <begin position="129"/>
        <end position="232"/>
    </location>
</feature>
<evidence type="ECO:0000313" key="2">
    <source>
        <dbReference type="EMBL" id="KAH8009343.1"/>
    </source>
</evidence>
<dbReference type="AlphaFoldDB" id="A0A9J6D676"/>
<evidence type="ECO:0000256" key="1">
    <source>
        <dbReference type="SAM" id="MobiDB-lite"/>
    </source>
</evidence>
<evidence type="ECO:0000313" key="3">
    <source>
        <dbReference type="Proteomes" id="UP000821866"/>
    </source>
</evidence>
<keyword evidence="3" id="KW-1185">Reference proteome</keyword>
<sequence>MNPSRAILCRHKDPIITRRIRPSEVQELSLGQRTYLVFAYLTALDDLCKVIVLGLEPVELRCYTHRPRHQVCKTDVTTPLRTSPFVSSAASTIQSHRTRVLHGENPVEGIMPQLPATPTAFQQVLVQKAIHKKQRQSMKPTDEAPSPSSTADVSLTPPKNSGRSRSKARSTSRSKARTKSKSRSRSQSTSPSIQAKRPSIPAPQASPSPYKKALLGKPATTAAAMERHQAQA</sequence>
<reference evidence="2" key="1">
    <citation type="journal article" date="2020" name="Cell">
        <title>Large-Scale Comparative Analyses of Tick Genomes Elucidate Their Genetic Diversity and Vector Capacities.</title>
        <authorList>
            <consortium name="Tick Genome and Microbiome Consortium (TIGMIC)"/>
            <person name="Jia N."/>
            <person name="Wang J."/>
            <person name="Shi W."/>
            <person name="Du L."/>
            <person name="Sun Y."/>
            <person name="Zhan W."/>
            <person name="Jiang J.F."/>
            <person name="Wang Q."/>
            <person name="Zhang B."/>
            <person name="Ji P."/>
            <person name="Bell-Sakyi L."/>
            <person name="Cui X.M."/>
            <person name="Yuan T.T."/>
            <person name="Jiang B.G."/>
            <person name="Yang W.F."/>
            <person name="Lam T.T."/>
            <person name="Chang Q.C."/>
            <person name="Ding S.J."/>
            <person name="Wang X.J."/>
            <person name="Zhu J.G."/>
            <person name="Ruan X.D."/>
            <person name="Zhao L."/>
            <person name="Wei J.T."/>
            <person name="Ye R.Z."/>
            <person name="Que T.C."/>
            <person name="Du C.H."/>
            <person name="Zhou Y.H."/>
            <person name="Cheng J.X."/>
            <person name="Dai P.F."/>
            <person name="Guo W.B."/>
            <person name="Han X.H."/>
            <person name="Huang E.J."/>
            <person name="Li L.F."/>
            <person name="Wei W."/>
            <person name="Gao Y.C."/>
            <person name="Liu J.Z."/>
            <person name="Shao H.Z."/>
            <person name="Wang X."/>
            <person name="Wang C.C."/>
            <person name="Yang T.C."/>
            <person name="Huo Q.B."/>
            <person name="Li W."/>
            <person name="Chen H.Y."/>
            <person name="Chen S.E."/>
            <person name="Zhou L.G."/>
            <person name="Ni X.B."/>
            <person name="Tian J.H."/>
            <person name="Sheng Y."/>
            <person name="Liu T."/>
            <person name="Pan Y.S."/>
            <person name="Xia L.Y."/>
            <person name="Li J."/>
            <person name="Zhao F."/>
            <person name="Cao W.C."/>
        </authorList>
    </citation>
    <scope>NUCLEOTIDE SEQUENCE</scope>
    <source>
        <strain evidence="2">Rmic-2018</strain>
    </source>
</reference>
<name>A0A9J6D676_RHIMP</name>
<accession>A0A9J6D676</accession>